<evidence type="ECO:0000259" key="1">
    <source>
        <dbReference type="Pfam" id="PF13403"/>
    </source>
</evidence>
<sequence length="1188" mass="132510">MASPLELTYVFLSGFTLVLPIFNGTITSINWGDGNTTYNTGDYTADKTHVYSSGGTYNVSILGTSITQMSYVYGNGTTGAEYLSECNSFGEIGLTSLYFAFYVAYPRGQEPILTKIPSSLPTLSTITNMQGLFQYSSSSIDYTSITGWDVSGVQDMQAAFNGSNMNVDISGWDVSNVQTMRFIFYGATLFNQPLNSWNTGNVVNMNNMFGSATSFNQPLDLWDVSKVEDMSYIFANATSFNQDLSNWDVSSVTNANGMFISASSFNNGGAPGTSINPLSWGSTTGNFTNISSMFSQTNNFNQDISDWDVSKVTNVRQLFVFNNVFNQNLNNWSLTSLSDATLMFYAAFAYNNGGVTLDWTGKTPNLTNMNSMFSATTLFNQIVLLDTANVTNMDSVFSSAQAFNQDISNWDFSSVTEVGSMFNNSLFNYDVSSWNITSLTNMRNMFLRATAFNNGDVPFTGTFLNQISNVTNMRGMFYEAPAFNQDISGWDVSNVTDMREIFQGATAFNNNDATLNWGSKTSKVTNMVNMFYGATLFNQNISGWDVSSVTDMRYMFYNTSSFNQPITWADTSKVTTMYGMFYGANSFNQDISGWDVSGLLDTVSMFQGASAFNNGGVTLDWGSKTTSLTSMQSMFQDAASFNVVVLLNTSNILYLSNVFNGASSFNKSLNSWDVSNVQDMVGMFGTASSFNQPLDLWDVSSVTDMTDMFYNATDFNQDISGWDVSSVESMVNMFYEATNFNNAGVDLTWGINTSNVIYMSNMFQGATNFNVNISDWNISSVSSMNSMFQNATSFNKPLGSWDVTNVQNFGYMFYGASSFNQDLSTWNISNNYSMDQMLSYSFLSTTNYNNALNYWAQFTYTGYYYYPISFGGYGLVYSSASSVAHDTLSNATPPYVNWIFFGDAYVSTDTIKQNTAFSLSINAPLAVPEFEIVYLESGDYQLYYNDAPFSDVVTYDNTVETTIEFTDLIFSLTGTSLPLVLKYTSPSPLLALKPGNLKLGDPDDIATYYFDVYSDIIVCFKEDSKILTNKGYIPIQDLRKGDLIQTVNDGFKAINMIGKKEIHHPAVKDKIKDQLYLCSQNKYPQLFEDLVITGCHSILVKSFKDDEQRDNTIKLTGHTYVTDQHYRLPACLDEKTVVYEKEGIYTIYHLALDHDNYYMNYGIYANGLLVETCSQRYMKELSEMTLIE</sequence>
<evidence type="ECO:0000313" key="2">
    <source>
        <dbReference type="EMBL" id="QHS95872.1"/>
    </source>
</evidence>
<dbReference type="AlphaFoldDB" id="A0A6C0BUZ9"/>
<dbReference type="EMBL" id="MN739260">
    <property type="protein sequence ID" value="QHS95872.1"/>
    <property type="molecule type" value="Genomic_DNA"/>
</dbReference>
<dbReference type="InterPro" id="IPR005046">
    <property type="entry name" value="DUF285"/>
</dbReference>
<organism evidence="2">
    <name type="scientific">viral metagenome</name>
    <dbReference type="NCBI Taxonomy" id="1070528"/>
    <lineage>
        <taxon>unclassified sequences</taxon>
        <taxon>metagenomes</taxon>
        <taxon>organismal metagenomes</taxon>
    </lineage>
</organism>
<dbReference type="PROSITE" id="PS50817">
    <property type="entry name" value="INTEIN_N_TER"/>
    <property type="match status" value="1"/>
</dbReference>
<dbReference type="SUPFAM" id="SSF51294">
    <property type="entry name" value="Hedgehog/intein (Hint) domain"/>
    <property type="match status" value="1"/>
</dbReference>
<feature type="domain" description="Hedgehog/Intein (Hint)" evidence="1">
    <location>
        <begin position="1018"/>
        <end position="1073"/>
    </location>
</feature>
<dbReference type="InterPro" id="IPR028992">
    <property type="entry name" value="Hedgehog/Intein_dom"/>
</dbReference>
<dbReference type="GO" id="GO:0016539">
    <property type="term" value="P:intein-mediated protein splicing"/>
    <property type="evidence" value="ECO:0007669"/>
    <property type="project" value="InterPro"/>
</dbReference>
<name>A0A6C0BUZ9_9ZZZZ</name>
<dbReference type="Pfam" id="PF13403">
    <property type="entry name" value="Hint_2"/>
    <property type="match status" value="1"/>
</dbReference>
<dbReference type="NCBIfam" id="TIGR02167">
    <property type="entry name" value="Liste_lipo_26"/>
    <property type="match status" value="4"/>
</dbReference>
<dbReference type="InterPro" id="IPR006141">
    <property type="entry name" value="Intein_N"/>
</dbReference>
<dbReference type="Pfam" id="PF03382">
    <property type="entry name" value="DUF285"/>
    <property type="match status" value="5"/>
</dbReference>
<reference evidence="2" key="1">
    <citation type="journal article" date="2020" name="Nature">
        <title>Giant virus diversity and host interactions through global metagenomics.</title>
        <authorList>
            <person name="Schulz F."/>
            <person name="Roux S."/>
            <person name="Paez-Espino D."/>
            <person name="Jungbluth S."/>
            <person name="Walsh D.A."/>
            <person name="Denef V.J."/>
            <person name="McMahon K.D."/>
            <person name="Konstantinidis K.T."/>
            <person name="Eloe-Fadrosh E.A."/>
            <person name="Kyrpides N.C."/>
            <person name="Woyke T."/>
        </authorList>
    </citation>
    <scope>NUCLEOTIDE SEQUENCE</scope>
    <source>
        <strain evidence="2">GVMAG-M-3300019093-7</strain>
    </source>
</reference>
<dbReference type="InterPro" id="IPR011889">
    <property type="entry name" value="Liste_lipo_26"/>
</dbReference>
<dbReference type="InterPro" id="IPR036844">
    <property type="entry name" value="Hint_dom_sf"/>
</dbReference>
<protein>
    <recommendedName>
        <fullName evidence="1">Hedgehog/Intein (Hint) domain-containing protein</fullName>
    </recommendedName>
</protein>
<dbReference type="Gene3D" id="2.170.16.10">
    <property type="entry name" value="Hedgehog/Intein (Hint) domain"/>
    <property type="match status" value="1"/>
</dbReference>
<proteinExistence type="predicted"/>
<accession>A0A6C0BUZ9</accession>